<dbReference type="STRING" id="643674.PAEH1_08540"/>
<dbReference type="Proteomes" id="UP000700248">
    <property type="component" value="Unassembled WGS sequence"/>
</dbReference>
<evidence type="ECO:0000313" key="8">
    <source>
        <dbReference type="Proteomes" id="UP000783934"/>
    </source>
</evidence>
<dbReference type="EMBL" id="DYTQ01000059">
    <property type="protein sequence ID" value="HJH23903.1"/>
    <property type="molecule type" value="Genomic_DNA"/>
</dbReference>
<dbReference type="Pfam" id="PF13411">
    <property type="entry name" value="MerR_1"/>
    <property type="match status" value="1"/>
</dbReference>
<evidence type="ECO:0000259" key="3">
    <source>
        <dbReference type="PROSITE" id="PS50937"/>
    </source>
</evidence>
<dbReference type="PANTHER" id="PTHR30204">
    <property type="entry name" value="REDOX-CYCLING DRUG-SENSING TRANSCRIPTIONAL ACTIVATOR SOXR"/>
    <property type="match status" value="1"/>
</dbReference>
<dbReference type="PROSITE" id="PS50937">
    <property type="entry name" value="HTH_MERR_2"/>
    <property type="match status" value="1"/>
</dbReference>
<dbReference type="RefSeq" id="WP_077734170.1">
    <property type="nucleotide sequence ID" value="NZ_BMCQ01000006.1"/>
</dbReference>
<dbReference type="InterPro" id="IPR009061">
    <property type="entry name" value="DNA-bd_dom_put_sf"/>
</dbReference>
<protein>
    <submittedName>
        <fullName evidence="6">DNA-binding transcriptional MerR regulator</fullName>
    </submittedName>
    <submittedName>
        <fullName evidence="5">MerR family DNA-binding transcriptional regulator</fullName>
    </submittedName>
    <submittedName>
        <fullName evidence="4">MerR family transcriptional regulator</fullName>
    </submittedName>
</protein>
<keyword evidence="8" id="KW-1185">Reference proteome</keyword>
<evidence type="ECO:0000313" key="5">
    <source>
        <dbReference type="EMBL" id="HJH23903.1"/>
    </source>
</evidence>
<feature type="coiled-coil region" evidence="2">
    <location>
        <begin position="94"/>
        <end position="124"/>
    </location>
</feature>
<dbReference type="Proteomes" id="UP000783934">
    <property type="component" value="Unassembled WGS sequence"/>
</dbReference>
<accession>A0A1U9K0Y3</accession>
<dbReference type="InterPro" id="IPR000551">
    <property type="entry name" value="MerR-type_HTH_dom"/>
</dbReference>
<dbReference type="KEGG" id="phn:PAEH1_08540"/>
<sequence>MSQRTWSISDLAKEFDITPRTLRYYEDHGILSPERIGLQRLYHPRDRTRLKLALRGKRMGFSLADICTLIDMYDGPGSTYPQLLHYQKVLTYYQTKLQDQLQDLQQTLAEIEVQQQNCEHLLNQTHSD</sequence>
<feature type="domain" description="HTH merR-type" evidence="3">
    <location>
        <begin position="5"/>
        <end position="72"/>
    </location>
</feature>
<evidence type="ECO:0000313" key="7">
    <source>
        <dbReference type="Proteomes" id="UP000189369"/>
    </source>
</evidence>
<dbReference type="InterPro" id="IPR047057">
    <property type="entry name" value="MerR_fam"/>
</dbReference>
<dbReference type="OrthoDB" id="9803659at2"/>
<dbReference type="Proteomes" id="UP000189369">
    <property type="component" value="Chromosome"/>
</dbReference>
<evidence type="ECO:0000313" key="6">
    <source>
        <dbReference type="EMBL" id="NJB65289.1"/>
    </source>
</evidence>
<reference evidence="6 8" key="2">
    <citation type="submission" date="2020-03" db="EMBL/GenBank/DDBJ databases">
        <title>Genomic Encyclopedia of Type Strains, Phase IV (KMG-IV): sequencing the most valuable type-strain genomes for metagenomic binning, comparative biology and taxonomic classification.</title>
        <authorList>
            <person name="Goeker M."/>
        </authorList>
    </citation>
    <scope>NUCLEOTIDE SEQUENCE [LARGE SCALE GENOMIC DNA]</scope>
    <source>
        <strain evidence="6 8">DSM 26613</strain>
    </source>
</reference>
<dbReference type="Gene3D" id="1.10.1660.10">
    <property type="match status" value="1"/>
</dbReference>
<dbReference type="EMBL" id="JAATIZ010000003">
    <property type="protein sequence ID" value="NJB65289.1"/>
    <property type="molecule type" value="Genomic_DNA"/>
</dbReference>
<reference evidence="5" key="3">
    <citation type="journal article" date="2021" name="PeerJ">
        <title>Extensive microbial diversity within the chicken gut microbiome revealed by metagenomics and culture.</title>
        <authorList>
            <person name="Gilroy R."/>
            <person name="Ravi A."/>
            <person name="Getino M."/>
            <person name="Pursley I."/>
            <person name="Horton D.L."/>
            <person name="Alikhan N.F."/>
            <person name="Baker D."/>
            <person name="Gharbi K."/>
            <person name="Hall N."/>
            <person name="Watson M."/>
            <person name="Adriaenssens E.M."/>
            <person name="Foster-Nyarko E."/>
            <person name="Jarju S."/>
            <person name="Secka A."/>
            <person name="Antonio M."/>
            <person name="Oren A."/>
            <person name="Chaudhuri R.R."/>
            <person name="La Ragione R."/>
            <person name="Hildebrand F."/>
            <person name="Pallen M.J."/>
        </authorList>
    </citation>
    <scope>NUCLEOTIDE SEQUENCE</scope>
    <source>
        <strain evidence="5">CHK175-13533</strain>
    </source>
</reference>
<reference evidence="5" key="4">
    <citation type="submission" date="2021-09" db="EMBL/GenBank/DDBJ databases">
        <authorList>
            <person name="Gilroy R."/>
        </authorList>
    </citation>
    <scope>NUCLEOTIDE SEQUENCE</scope>
    <source>
        <strain evidence="5">CHK175-13533</strain>
    </source>
</reference>
<dbReference type="GO" id="GO:0003677">
    <property type="term" value="F:DNA binding"/>
    <property type="evidence" value="ECO:0007669"/>
    <property type="project" value="UniProtKB-KW"/>
</dbReference>
<evidence type="ECO:0000256" key="2">
    <source>
        <dbReference type="SAM" id="Coils"/>
    </source>
</evidence>
<dbReference type="SMART" id="SM00422">
    <property type="entry name" value="HTH_MERR"/>
    <property type="match status" value="1"/>
</dbReference>
<dbReference type="GO" id="GO:0003700">
    <property type="term" value="F:DNA-binding transcription factor activity"/>
    <property type="evidence" value="ECO:0007669"/>
    <property type="project" value="InterPro"/>
</dbReference>
<reference evidence="4 7" key="1">
    <citation type="submission" date="2017-01" db="EMBL/GenBank/DDBJ databases">
        <title>Complete Genome Sequence of Paenalcaligenes hominis, Isolated from a paraplegic Patient with neurogenic bladder.</title>
        <authorList>
            <person name="Mukhopadhyay R."/>
            <person name="Joaquin J."/>
            <person name="Hogue R."/>
            <person name="Kilaru A."/>
            <person name="Jospin G."/>
            <person name="Mars K."/>
            <person name="Eisen J.A."/>
            <person name="Chaturvedi V."/>
        </authorList>
    </citation>
    <scope>NUCLEOTIDE SEQUENCE [LARGE SCALE GENOMIC DNA]</scope>
    <source>
        <strain evidence="4 7">15S00501</strain>
    </source>
</reference>
<name>A0A1U9K0Y3_9BURK</name>
<dbReference type="EMBL" id="CP019697">
    <property type="protein sequence ID" value="AQS51599.1"/>
    <property type="molecule type" value="Genomic_DNA"/>
</dbReference>
<proteinExistence type="predicted"/>
<keyword evidence="1 5" id="KW-0238">DNA-binding</keyword>
<dbReference type="SUPFAM" id="SSF46955">
    <property type="entry name" value="Putative DNA-binding domain"/>
    <property type="match status" value="1"/>
</dbReference>
<dbReference type="AlphaFoldDB" id="A0A1U9K0Y3"/>
<evidence type="ECO:0000256" key="1">
    <source>
        <dbReference type="ARBA" id="ARBA00023125"/>
    </source>
</evidence>
<evidence type="ECO:0000313" key="4">
    <source>
        <dbReference type="EMBL" id="AQS51599.1"/>
    </source>
</evidence>
<organism evidence="4 7">
    <name type="scientific">Paenalcaligenes hominis</name>
    <dbReference type="NCBI Taxonomy" id="643674"/>
    <lineage>
        <taxon>Bacteria</taxon>
        <taxon>Pseudomonadati</taxon>
        <taxon>Pseudomonadota</taxon>
        <taxon>Betaproteobacteria</taxon>
        <taxon>Burkholderiales</taxon>
        <taxon>Alcaligenaceae</taxon>
        <taxon>Paenalcaligenes</taxon>
    </lineage>
</organism>
<dbReference type="PANTHER" id="PTHR30204:SF58">
    <property type="entry name" value="HTH-TYPE TRANSCRIPTIONAL REGULATOR YFMP"/>
    <property type="match status" value="1"/>
</dbReference>
<gene>
    <name evidence="6" type="ORF">GGR41_001538</name>
    <name evidence="5" type="ORF">K8U84_05040</name>
    <name evidence="4" type="ORF">PAEH1_08540</name>
</gene>
<dbReference type="CDD" id="cd04776">
    <property type="entry name" value="HTH_GnyR"/>
    <property type="match status" value="1"/>
</dbReference>
<keyword evidence="2" id="KW-0175">Coiled coil</keyword>